<dbReference type="Pfam" id="PF25598">
    <property type="entry name" value="ARM_PUB"/>
    <property type="match status" value="1"/>
</dbReference>
<dbReference type="InterPro" id="IPR003613">
    <property type="entry name" value="Ubox_domain"/>
</dbReference>
<evidence type="ECO:0000256" key="4">
    <source>
        <dbReference type="ARBA" id="ARBA00022786"/>
    </source>
</evidence>
<dbReference type="Gene3D" id="1.25.10.10">
    <property type="entry name" value="Leucine-rich Repeat Variant"/>
    <property type="match status" value="1"/>
</dbReference>
<dbReference type="SUPFAM" id="SSF57850">
    <property type="entry name" value="RING/U-box"/>
    <property type="match status" value="1"/>
</dbReference>
<keyword evidence="9" id="KW-1185">Reference proteome</keyword>
<dbReference type="Proteomes" id="UP000825729">
    <property type="component" value="Unassembled WGS sequence"/>
</dbReference>
<organism evidence="8 9">
    <name type="scientific">Aristolochia fimbriata</name>
    <name type="common">White veined hardy Dutchman's pipe vine</name>
    <dbReference type="NCBI Taxonomy" id="158543"/>
    <lineage>
        <taxon>Eukaryota</taxon>
        <taxon>Viridiplantae</taxon>
        <taxon>Streptophyta</taxon>
        <taxon>Embryophyta</taxon>
        <taxon>Tracheophyta</taxon>
        <taxon>Spermatophyta</taxon>
        <taxon>Magnoliopsida</taxon>
        <taxon>Magnoliidae</taxon>
        <taxon>Piperales</taxon>
        <taxon>Aristolochiaceae</taxon>
        <taxon>Aristolochia</taxon>
    </lineage>
</organism>
<dbReference type="InterPro" id="IPR016024">
    <property type="entry name" value="ARM-type_fold"/>
</dbReference>
<dbReference type="Pfam" id="PF04564">
    <property type="entry name" value="U-box"/>
    <property type="match status" value="1"/>
</dbReference>
<dbReference type="Gene3D" id="3.30.40.10">
    <property type="entry name" value="Zinc/RING finger domain, C3HC4 (zinc finger)"/>
    <property type="match status" value="1"/>
</dbReference>
<dbReference type="GO" id="GO:0061630">
    <property type="term" value="F:ubiquitin protein ligase activity"/>
    <property type="evidence" value="ECO:0007669"/>
    <property type="project" value="UniProtKB-UniRule"/>
</dbReference>
<protein>
    <recommendedName>
        <fullName evidence="5 7">U-box domain-containing protein</fullName>
        <ecNumber evidence="5">2.3.2.27</ecNumber>
    </recommendedName>
    <alternativeName>
        <fullName evidence="5">RING-type E3 ubiquitin transferase PUB</fullName>
    </alternativeName>
</protein>
<evidence type="ECO:0000313" key="9">
    <source>
        <dbReference type="Proteomes" id="UP000825729"/>
    </source>
</evidence>
<gene>
    <name evidence="8" type="ORF">H6P81_005581</name>
</gene>
<feature type="region of interest" description="Disordered" evidence="6">
    <location>
        <begin position="79"/>
        <end position="100"/>
    </location>
</feature>
<dbReference type="SUPFAM" id="SSF48371">
    <property type="entry name" value="ARM repeat"/>
    <property type="match status" value="1"/>
</dbReference>
<dbReference type="InterPro" id="IPR045185">
    <property type="entry name" value="PUB22/23/24-like"/>
</dbReference>
<comment type="catalytic activity">
    <reaction evidence="1 5">
        <text>S-ubiquitinyl-[E2 ubiquitin-conjugating enzyme]-L-cysteine + [acceptor protein]-L-lysine = [E2 ubiquitin-conjugating enzyme]-L-cysteine + N(6)-ubiquitinyl-[acceptor protein]-L-lysine.</text>
        <dbReference type="EC" id="2.3.2.27"/>
    </reaction>
</comment>
<evidence type="ECO:0000256" key="2">
    <source>
        <dbReference type="ARBA" id="ARBA00004906"/>
    </source>
</evidence>
<dbReference type="PANTHER" id="PTHR22849">
    <property type="entry name" value="WDSAM1 PROTEIN"/>
    <property type="match status" value="1"/>
</dbReference>
<feature type="compositionally biased region" description="Low complexity" evidence="6">
    <location>
        <begin position="80"/>
        <end position="90"/>
    </location>
</feature>
<keyword evidence="3 5" id="KW-0808">Transferase</keyword>
<comment type="caution">
    <text evidence="8">The sequence shown here is derived from an EMBL/GenBank/DDBJ whole genome shotgun (WGS) entry which is preliminary data.</text>
</comment>
<feature type="domain" description="U-box" evidence="7">
    <location>
        <begin position="7"/>
        <end position="82"/>
    </location>
</feature>
<dbReference type="InterPro" id="IPR058678">
    <property type="entry name" value="ARM_PUB"/>
</dbReference>
<dbReference type="PROSITE" id="PS51698">
    <property type="entry name" value="U_BOX"/>
    <property type="match status" value="1"/>
</dbReference>
<dbReference type="CDD" id="cd16664">
    <property type="entry name" value="RING-Ubox_PUB"/>
    <property type="match status" value="1"/>
</dbReference>
<dbReference type="InterPro" id="IPR013083">
    <property type="entry name" value="Znf_RING/FYVE/PHD"/>
</dbReference>
<dbReference type="PANTHER" id="PTHR22849:SF164">
    <property type="entry name" value="U-BOX DOMAIN-CONTAINING PROTEIN"/>
    <property type="match status" value="1"/>
</dbReference>
<comment type="function">
    <text evidence="5">Functions as an E3 ubiquitin ligase.</text>
</comment>
<dbReference type="InterPro" id="IPR011989">
    <property type="entry name" value="ARM-like"/>
</dbReference>
<dbReference type="InterPro" id="IPR045210">
    <property type="entry name" value="RING-Ubox_PUB"/>
</dbReference>
<dbReference type="GO" id="GO:0016567">
    <property type="term" value="P:protein ubiquitination"/>
    <property type="evidence" value="ECO:0007669"/>
    <property type="project" value="UniProtKB-UniRule"/>
</dbReference>
<dbReference type="EMBL" id="JAINDJ010000003">
    <property type="protein sequence ID" value="KAG9452677.1"/>
    <property type="molecule type" value="Genomic_DNA"/>
</dbReference>
<proteinExistence type="predicted"/>
<dbReference type="AlphaFoldDB" id="A0AAV7EUZ9"/>
<evidence type="ECO:0000259" key="7">
    <source>
        <dbReference type="PROSITE" id="PS51698"/>
    </source>
</evidence>
<sequence>MEYDSDQIPSFFICPISLEVMKDPVTLSTGMTFDRESIHRWLFVYGRTTCPITKQPLLDLSLTPNSTLLRLIHQWHATHSSSSSSSSSSSKHANIVPRTNSTSNITIPTFDPSILPKLIQEVKQHETPIKSLKRIKSLITENDANRRCMEEAGLLLVISSFISEILLFIPQRLCSNYYSLMMPIEEALNILHLLKPPPDVLKKVAEDREGELIRALAAILQRGSYQSRFVSTLLLKSVFMVVDPKYKSELDLEFFDAVVEILKDQNSSTRATMGALSILIEVIAPNLVKAVEAGVVGVLIELLAESEERRSNELMLGVLEMVCSRAEGRSEFASHAAGVAVVVGKILTVSAAASELGVKVLWHVCGLSAREAVVKEMAEVGGVVRLCMVVQAECSRKTKERAERILGLHFKAWSKSPCFPNLVTFT</sequence>
<keyword evidence="4 5" id="KW-0833">Ubl conjugation pathway</keyword>
<evidence type="ECO:0000256" key="6">
    <source>
        <dbReference type="SAM" id="MobiDB-lite"/>
    </source>
</evidence>
<accession>A0AAV7EUZ9</accession>
<dbReference type="SMART" id="SM00504">
    <property type="entry name" value="Ubox"/>
    <property type="match status" value="1"/>
</dbReference>
<evidence type="ECO:0000313" key="8">
    <source>
        <dbReference type="EMBL" id="KAG9452677.1"/>
    </source>
</evidence>
<reference evidence="8 9" key="1">
    <citation type="submission" date="2021-07" db="EMBL/GenBank/DDBJ databases">
        <title>The Aristolochia fimbriata genome: insights into angiosperm evolution, floral development and chemical biosynthesis.</title>
        <authorList>
            <person name="Jiao Y."/>
        </authorList>
    </citation>
    <scope>NUCLEOTIDE SEQUENCE [LARGE SCALE GENOMIC DNA]</scope>
    <source>
        <strain evidence="8">IBCAS-2021</strain>
        <tissue evidence="8">Leaf</tissue>
    </source>
</reference>
<comment type="pathway">
    <text evidence="2 5">Protein modification; protein ubiquitination.</text>
</comment>
<name>A0AAV7EUZ9_ARIFI</name>
<evidence type="ECO:0000256" key="3">
    <source>
        <dbReference type="ARBA" id="ARBA00022679"/>
    </source>
</evidence>
<dbReference type="EC" id="2.3.2.27" evidence="5"/>
<evidence type="ECO:0000256" key="1">
    <source>
        <dbReference type="ARBA" id="ARBA00000900"/>
    </source>
</evidence>
<evidence type="ECO:0000256" key="5">
    <source>
        <dbReference type="RuleBase" id="RU369093"/>
    </source>
</evidence>